<gene>
    <name evidence="3" type="ORF">SI8410_18021642</name>
</gene>
<dbReference type="PANTHER" id="PTHR31307">
    <property type="entry name" value="TRIHELIX TRANSCRIPTION FACTOR ASIL2"/>
    <property type="match status" value="1"/>
</dbReference>
<feature type="compositionally biased region" description="Low complexity" evidence="1">
    <location>
        <begin position="38"/>
        <end position="61"/>
    </location>
</feature>
<dbReference type="SMART" id="SM00595">
    <property type="entry name" value="MADF"/>
    <property type="match status" value="1"/>
</dbReference>
<organism evidence="3 4">
    <name type="scientific">Spirodela intermedia</name>
    <name type="common">Intermediate duckweed</name>
    <dbReference type="NCBI Taxonomy" id="51605"/>
    <lineage>
        <taxon>Eukaryota</taxon>
        <taxon>Viridiplantae</taxon>
        <taxon>Streptophyta</taxon>
        <taxon>Embryophyta</taxon>
        <taxon>Tracheophyta</taxon>
        <taxon>Spermatophyta</taxon>
        <taxon>Magnoliopsida</taxon>
        <taxon>Liliopsida</taxon>
        <taxon>Araceae</taxon>
        <taxon>Lemnoideae</taxon>
        <taxon>Spirodela</taxon>
    </lineage>
</organism>
<keyword evidence="4" id="KW-1185">Reference proteome</keyword>
<feature type="compositionally biased region" description="Gly residues" evidence="1">
    <location>
        <begin position="182"/>
        <end position="192"/>
    </location>
</feature>
<proteinExistence type="predicted"/>
<feature type="domain" description="Myb/SANT-like DNA-binding" evidence="2">
    <location>
        <begin position="87"/>
        <end position="177"/>
    </location>
</feature>
<evidence type="ECO:0000313" key="3">
    <source>
        <dbReference type="EMBL" id="CAA7410964.1"/>
    </source>
</evidence>
<name>A0A7I8LNT7_SPIIN</name>
<sequence>MAAAAAAAAAVAAGVAGPISAGKVGADPSLSPSPSPSPSSSKSPAADSSPGSELEPSSPNSDPCDSKNVGAPPPGRKISAARRLPPPCWTQEETGALIQAYRQKWYALRRGNLRAPHWEEVADAVASRCRHLYAAAGSPKTAVQCRHKMEKLRKRYRSEKRRPHRTSWVHFREMDAMEMGTPSGGTGSGGGPTSAAKGAAPPPPPFPENFSGEEDNDRDGSDEEEEDDDDDDDDGERNGGVMSILANGGKPIDDLRFQVPKVVRTKADHWGNPKSHNAGGSNGCFKGFPGVPERKAAPLAAAAVVRKRVEERRRKEREPAALEEVAAAVRILGDGFLRAEEMKMEMAREMEKLRMDMELKRTELVLESQRWIVDAFVKGIWHGKKKRARVSPDSH</sequence>
<dbReference type="Proteomes" id="UP000663760">
    <property type="component" value="Chromosome 18"/>
</dbReference>
<dbReference type="OrthoDB" id="1901794at2759"/>
<evidence type="ECO:0000259" key="2">
    <source>
        <dbReference type="Pfam" id="PF13837"/>
    </source>
</evidence>
<dbReference type="PANTHER" id="PTHR31307:SF49">
    <property type="entry name" value="ALCOHOL DEHYDROGENASE TRANSCRIPTION FACTOR MYB_SANT-LIKE FAMILY PROTEIN"/>
    <property type="match status" value="1"/>
</dbReference>
<dbReference type="InterPro" id="IPR044823">
    <property type="entry name" value="ASIL1/2-like"/>
</dbReference>
<feature type="region of interest" description="Disordered" evidence="1">
    <location>
        <begin position="19"/>
        <end position="87"/>
    </location>
</feature>
<evidence type="ECO:0000256" key="1">
    <source>
        <dbReference type="SAM" id="MobiDB-lite"/>
    </source>
</evidence>
<dbReference type="EMBL" id="LR746281">
    <property type="protein sequence ID" value="CAA7410964.1"/>
    <property type="molecule type" value="Genomic_DNA"/>
</dbReference>
<dbReference type="AlphaFoldDB" id="A0A7I8LNT7"/>
<feature type="region of interest" description="Disordered" evidence="1">
    <location>
        <begin position="174"/>
        <end position="252"/>
    </location>
</feature>
<dbReference type="Gene3D" id="1.10.10.60">
    <property type="entry name" value="Homeodomain-like"/>
    <property type="match status" value="1"/>
</dbReference>
<dbReference type="InterPro" id="IPR044822">
    <property type="entry name" value="Myb_DNA-bind_4"/>
</dbReference>
<feature type="compositionally biased region" description="Acidic residues" evidence="1">
    <location>
        <begin position="211"/>
        <end position="235"/>
    </location>
</feature>
<accession>A0A7I8LNT7</accession>
<dbReference type="Pfam" id="PF13837">
    <property type="entry name" value="Myb_DNA-bind_4"/>
    <property type="match status" value="1"/>
</dbReference>
<dbReference type="FunFam" id="1.10.10.60:FF:000152">
    <property type="entry name" value="Trihelix transcription factor ASIL2"/>
    <property type="match status" value="1"/>
</dbReference>
<reference evidence="3" key="1">
    <citation type="submission" date="2020-02" db="EMBL/GenBank/DDBJ databases">
        <authorList>
            <person name="Scholz U."/>
            <person name="Mascher M."/>
            <person name="Fiebig A."/>
        </authorList>
    </citation>
    <scope>NUCLEOTIDE SEQUENCE</scope>
</reference>
<evidence type="ECO:0000313" key="4">
    <source>
        <dbReference type="Proteomes" id="UP000663760"/>
    </source>
</evidence>
<protein>
    <recommendedName>
        <fullName evidence="2">Myb/SANT-like DNA-binding domain-containing protein</fullName>
    </recommendedName>
</protein>